<gene>
    <name evidence="6" type="ORF">GSLYS_00017364001</name>
</gene>
<keyword evidence="4" id="KW-0539">Nucleus</keyword>
<dbReference type="GO" id="GO:0005669">
    <property type="term" value="C:transcription factor TFIID complex"/>
    <property type="evidence" value="ECO:0007669"/>
    <property type="project" value="InterPro"/>
</dbReference>
<keyword evidence="7" id="KW-1185">Reference proteome</keyword>
<evidence type="ECO:0000259" key="5">
    <source>
        <dbReference type="PROSITE" id="PS51119"/>
    </source>
</evidence>
<name>A0AAV2IDX3_LYMST</name>
<feature type="domain" description="TAFH" evidence="5">
    <location>
        <begin position="2"/>
        <end position="69"/>
    </location>
</feature>
<comment type="subcellular location">
    <subcellularLocation>
        <location evidence="1">Nucleus</location>
    </subcellularLocation>
</comment>
<organism evidence="6 7">
    <name type="scientific">Lymnaea stagnalis</name>
    <name type="common">Great pond snail</name>
    <name type="synonym">Helix stagnalis</name>
    <dbReference type="NCBI Taxonomy" id="6523"/>
    <lineage>
        <taxon>Eukaryota</taxon>
        <taxon>Metazoa</taxon>
        <taxon>Spiralia</taxon>
        <taxon>Lophotrochozoa</taxon>
        <taxon>Mollusca</taxon>
        <taxon>Gastropoda</taxon>
        <taxon>Heterobranchia</taxon>
        <taxon>Euthyneura</taxon>
        <taxon>Panpulmonata</taxon>
        <taxon>Hygrophila</taxon>
        <taxon>Lymnaeoidea</taxon>
        <taxon>Lymnaeidae</taxon>
        <taxon>Lymnaea</taxon>
    </lineage>
</organism>
<dbReference type="PANTHER" id="PTHR15138:SF14">
    <property type="entry name" value="TRANSCRIPTION INITIATION FACTOR TFIID SUBUNIT 4"/>
    <property type="match status" value="1"/>
</dbReference>
<evidence type="ECO:0000256" key="2">
    <source>
        <dbReference type="ARBA" id="ARBA00023015"/>
    </source>
</evidence>
<dbReference type="Pfam" id="PF07531">
    <property type="entry name" value="TAFH"/>
    <property type="match status" value="1"/>
</dbReference>
<reference evidence="6 7" key="1">
    <citation type="submission" date="2024-04" db="EMBL/GenBank/DDBJ databases">
        <authorList>
            <consortium name="Genoscope - CEA"/>
            <person name="William W."/>
        </authorList>
    </citation>
    <scope>NUCLEOTIDE SEQUENCE [LARGE SCALE GENOMIC DNA]</scope>
</reference>
<evidence type="ECO:0000313" key="6">
    <source>
        <dbReference type="EMBL" id="CAL1543851.1"/>
    </source>
</evidence>
<evidence type="ECO:0000256" key="4">
    <source>
        <dbReference type="ARBA" id="ARBA00023242"/>
    </source>
</evidence>
<keyword evidence="2" id="KW-0805">Transcription regulation</keyword>
<accession>A0AAV2IDX3</accession>
<dbReference type="InterPro" id="IPR045144">
    <property type="entry name" value="TAF4"/>
</dbReference>
<protein>
    <recommendedName>
        <fullName evidence="5">TAFH domain-containing protein</fullName>
    </recommendedName>
</protein>
<dbReference type="EMBL" id="CAXITT010000580">
    <property type="protein sequence ID" value="CAL1543851.1"/>
    <property type="molecule type" value="Genomic_DNA"/>
</dbReference>
<dbReference type="Proteomes" id="UP001497497">
    <property type="component" value="Unassembled WGS sequence"/>
</dbReference>
<dbReference type="AlphaFoldDB" id="A0AAV2IDX3"/>
<keyword evidence="3" id="KW-0804">Transcription</keyword>
<dbReference type="SUPFAM" id="SSF158553">
    <property type="entry name" value="TAFH domain-like"/>
    <property type="match status" value="1"/>
</dbReference>
<comment type="caution">
    <text evidence="6">The sequence shown here is derived from an EMBL/GenBank/DDBJ whole genome shotgun (WGS) entry which is preliminary data.</text>
</comment>
<dbReference type="PROSITE" id="PS51119">
    <property type="entry name" value="TAFH"/>
    <property type="match status" value="1"/>
</dbReference>
<dbReference type="InterPro" id="IPR003894">
    <property type="entry name" value="TAFH_NHR1"/>
</dbReference>
<dbReference type="SMART" id="SM00549">
    <property type="entry name" value="TAFH"/>
    <property type="match status" value="1"/>
</dbReference>
<dbReference type="GO" id="GO:0003677">
    <property type="term" value="F:DNA binding"/>
    <property type="evidence" value="ECO:0007669"/>
    <property type="project" value="TreeGrafter"/>
</dbReference>
<feature type="non-terminal residue" evidence="6">
    <location>
        <position position="69"/>
    </location>
</feature>
<dbReference type="GO" id="GO:0016251">
    <property type="term" value="F:RNA polymerase II general transcription initiation factor activity"/>
    <property type="evidence" value="ECO:0007669"/>
    <property type="project" value="TreeGrafter"/>
</dbReference>
<sequence length="69" mass="7903">MIENVKKCKNFLSTLIKLAANQPDQTVRNVRALIQGLIDGRVEPEVFTERLQHELQSSPQPYLVPFLKV</sequence>
<evidence type="ECO:0000256" key="1">
    <source>
        <dbReference type="ARBA" id="ARBA00004123"/>
    </source>
</evidence>
<dbReference type="PANTHER" id="PTHR15138">
    <property type="entry name" value="TRANSCRIPTION INITIATION FACTOR TFIID SUBUNIT 4"/>
    <property type="match status" value="1"/>
</dbReference>
<dbReference type="Gene3D" id="1.20.120.1110">
    <property type="entry name" value="TAFH/NHR1 domain"/>
    <property type="match status" value="1"/>
</dbReference>
<evidence type="ECO:0000256" key="3">
    <source>
        <dbReference type="ARBA" id="ARBA00023163"/>
    </source>
</evidence>
<dbReference type="GO" id="GO:0006367">
    <property type="term" value="P:transcription initiation at RNA polymerase II promoter"/>
    <property type="evidence" value="ECO:0007669"/>
    <property type="project" value="TreeGrafter"/>
</dbReference>
<evidence type="ECO:0000313" key="7">
    <source>
        <dbReference type="Proteomes" id="UP001497497"/>
    </source>
</evidence>
<proteinExistence type="predicted"/>
<dbReference type="InterPro" id="IPR037249">
    <property type="entry name" value="TAFH/NHR1_dom_sf"/>
</dbReference>